<comment type="similarity">
    <text evidence="2 6">Belongs to the GDT1 family.</text>
</comment>
<proteinExistence type="inferred from homology"/>
<comment type="subcellular location">
    <subcellularLocation>
        <location evidence="1 6">Membrane</location>
        <topology evidence="1 6">Multi-pass membrane protein</topology>
    </subcellularLocation>
</comment>
<comment type="caution">
    <text evidence="7">The sequence shown here is derived from an EMBL/GenBank/DDBJ whole genome shotgun (WGS) entry which is preliminary data.</text>
</comment>
<dbReference type="InterPro" id="IPR001727">
    <property type="entry name" value="GDT1-like"/>
</dbReference>
<dbReference type="Pfam" id="PF01169">
    <property type="entry name" value="GDT1"/>
    <property type="match status" value="1"/>
</dbReference>
<keyword evidence="8" id="KW-1185">Reference proteome</keyword>
<feature type="transmembrane region" description="Helical" evidence="6">
    <location>
        <begin position="240"/>
        <end position="258"/>
    </location>
</feature>
<keyword evidence="4 6" id="KW-1133">Transmembrane helix</keyword>
<dbReference type="GO" id="GO:0016020">
    <property type="term" value="C:membrane"/>
    <property type="evidence" value="ECO:0007669"/>
    <property type="project" value="UniProtKB-SubCell"/>
</dbReference>
<feature type="transmembrane region" description="Helical" evidence="6">
    <location>
        <begin position="110"/>
        <end position="135"/>
    </location>
</feature>
<evidence type="ECO:0000313" key="7">
    <source>
        <dbReference type="EMBL" id="KAK4522196.1"/>
    </source>
</evidence>
<dbReference type="Proteomes" id="UP001300502">
    <property type="component" value="Unassembled WGS sequence"/>
</dbReference>
<protein>
    <recommendedName>
        <fullName evidence="6">GDT1 family protein</fullName>
    </recommendedName>
</protein>
<evidence type="ECO:0000256" key="4">
    <source>
        <dbReference type="ARBA" id="ARBA00022989"/>
    </source>
</evidence>
<name>A0AAV9I2A0_9RHOD</name>
<accession>A0AAV9I2A0</accession>
<dbReference type="EMBL" id="JANCYU010000001">
    <property type="protein sequence ID" value="KAK4522196.1"/>
    <property type="molecule type" value="Genomic_DNA"/>
</dbReference>
<reference evidence="7 8" key="1">
    <citation type="submission" date="2022-07" db="EMBL/GenBank/DDBJ databases">
        <title>Genome-wide signatures of adaptation to extreme environments.</title>
        <authorList>
            <person name="Cho C.H."/>
            <person name="Yoon H.S."/>
        </authorList>
    </citation>
    <scope>NUCLEOTIDE SEQUENCE [LARGE SCALE GENOMIC DNA]</scope>
    <source>
        <strain evidence="7 8">108.79 E11</strain>
    </source>
</reference>
<dbReference type="GO" id="GO:0046873">
    <property type="term" value="F:metal ion transmembrane transporter activity"/>
    <property type="evidence" value="ECO:0007669"/>
    <property type="project" value="InterPro"/>
</dbReference>
<keyword evidence="5 6" id="KW-0472">Membrane</keyword>
<organism evidence="7 8">
    <name type="scientific">Galdieria yellowstonensis</name>
    <dbReference type="NCBI Taxonomy" id="3028027"/>
    <lineage>
        <taxon>Eukaryota</taxon>
        <taxon>Rhodophyta</taxon>
        <taxon>Bangiophyceae</taxon>
        <taxon>Galdieriales</taxon>
        <taxon>Galdieriaceae</taxon>
        <taxon>Galdieria</taxon>
    </lineage>
</organism>
<keyword evidence="3 6" id="KW-0812">Transmembrane</keyword>
<evidence type="ECO:0000256" key="1">
    <source>
        <dbReference type="ARBA" id="ARBA00004141"/>
    </source>
</evidence>
<evidence type="ECO:0000256" key="6">
    <source>
        <dbReference type="RuleBase" id="RU365102"/>
    </source>
</evidence>
<evidence type="ECO:0000313" key="8">
    <source>
        <dbReference type="Proteomes" id="UP001300502"/>
    </source>
</evidence>
<evidence type="ECO:0000256" key="5">
    <source>
        <dbReference type="ARBA" id="ARBA00023136"/>
    </source>
</evidence>
<feature type="transmembrane region" description="Helical" evidence="6">
    <location>
        <begin position="207"/>
        <end position="233"/>
    </location>
</feature>
<feature type="transmembrane region" description="Helical" evidence="6">
    <location>
        <begin position="82"/>
        <end position="103"/>
    </location>
</feature>
<dbReference type="AlphaFoldDB" id="A0AAV9I2A0"/>
<feature type="transmembrane region" description="Helical" evidence="6">
    <location>
        <begin position="21"/>
        <end position="44"/>
    </location>
</feature>
<sequence length="263" mass="29166">MIVKRLGLLYRLFANNTLKMVNLQHSSSLAVLPLLGLSAATLGIRGYPIQKFLEAFEATLIARVKGRTFFVTTLLATRYEPLVVISGSVAAFLITSILAYFIAISGLEDILYLVPFSWIHYGTVLLFLGFGAQLIRYSDRVSEEEEEHSIERQELIGSESQMKTFKGDVGEEKTVNVFLQILGMTVLSEWCGNPMSTVMSISTVHNVFPVLSGIVLSNVLSTTLVVFLVWLLMRKLSTKRATNVSGMTLIGLALFYLFRGPSQ</sequence>
<dbReference type="PANTHER" id="PTHR12608">
    <property type="entry name" value="TRANSMEMBRANE PROTEIN HTP-1 RELATED"/>
    <property type="match status" value="1"/>
</dbReference>
<gene>
    <name evidence="7" type="ORF">GAYE_FCTG49G0075</name>
</gene>
<evidence type="ECO:0000256" key="3">
    <source>
        <dbReference type="ARBA" id="ARBA00022692"/>
    </source>
</evidence>
<evidence type="ECO:0000256" key="2">
    <source>
        <dbReference type="ARBA" id="ARBA00009190"/>
    </source>
</evidence>
<dbReference type="PANTHER" id="PTHR12608:SF1">
    <property type="entry name" value="TRANSMEMBRANE PROTEIN 165"/>
    <property type="match status" value="1"/>
</dbReference>